<evidence type="ECO:0000256" key="1">
    <source>
        <dbReference type="ARBA" id="ARBA00022857"/>
    </source>
</evidence>
<protein>
    <recommendedName>
        <fullName evidence="5">NADP-dependent oxidoreductase domain-containing protein</fullName>
    </recommendedName>
</protein>
<dbReference type="PANTHER" id="PTHR43364">
    <property type="entry name" value="NADH-SPECIFIC METHYLGLYOXAL REDUCTASE-RELATED"/>
    <property type="match status" value="1"/>
</dbReference>
<reference evidence="3 4" key="1">
    <citation type="submission" date="2024-07" db="EMBL/GenBank/DDBJ databases">
        <title>Section-level genome sequencing and comparative genomics of Aspergillus sections Usti and Cavernicolus.</title>
        <authorList>
            <consortium name="Lawrence Berkeley National Laboratory"/>
            <person name="Nybo J.L."/>
            <person name="Vesth T.C."/>
            <person name="Theobald S."/>
            <person name="Frisvad J.C."/>
            <person name="Larsen T.O."/>
            <person name="Kjaerboelling I."/>
            <person name="Rothschild-Mancinelli K."/>
            <person name="Lyhne E.K."/>
            <person name="Kogle M.E."/>
            <person name="Barry K."/>
            <person name="Clum A."/>
            <person name="Na H."/>
            <person name="Ledsgaard L."/>
            <person name="Lin J."/>
            <person name="Lipzen A."/>
            <person name="Kuo A."/>
            <person name="Riley R."/>
            <person name="Mondo S."/>
            <person name="Labutti K."/>
            <person name="Haridas S."/>
            <person name="Pangalinan J."/>
            <person name="Salamov A.A."/>
            <person name="Simmons B.A."/>
            <person name="Magnuson J.K."/>
            <person name="Chen J."/>
            <person name="Drula E."/>
            <person name="Henrissat B."/>
            <person name="Wiebenga A."/>
            <person name="Lubbers R.J."/>
            <person name="Gomes A.C."/>
            <person name="Makela M.R."/>
            <person name="Stajich J."/>
            <person name="Grigoriev I.V."/>
            <person name="Mortensen U.H."/>
            <person name="De Vries R.P."/>
            <person name="Baker S.E."/>
            <person name="Andersen M.R."/>
        </authorList>
    </citation>
    <scope>NUCLEOTIDE SEQUENCE [LARGE SCALE GENOMIC DNA]</scope>
    <source>
        <strain evidence="3 4">CBS 123904</strain>
    </source>
</reference>
<evidence type="ECO:0008006" key="5">
    <source>
        <dbReference type="Google" id="ProtNLM"/>
    </source>
</evidence>
<accession>A0ABR4KHL3</accession>
<proteinExistence type="inferred from homology"/>
<organism evidence="3 4">
    <name type="scientific">Aspergillus pseudoustus</name>
    <dbReference type="NCBI Taxonomy" id="1810923"/>
    <lineage>
        <taxon>Eukaryota</taxon>
        <taxon>Fungi</taxon>
        <taxon>Dikarya</taxon>
        <taxon>Ascomycota</taxon>
        <taxon>Pezizomycotina</taxon>
        <taxon>Eurotiomycetes</taxon>
        <taxon>Eurotiomycetidae</taxon>
        <taxon>Eurotiales</taxon>
        <taxon>Aspergillaceae</taxon>
        <taxon>Aspergillus</taxon>
        <taxon>Aspergillus subgen. Nidulantes</taxon>
    </lineage>
</organism>
<dbReference type="Gene3D" id="3.20.20.100">
    <property type="entry name" value="NADP-dependent oxidoreductase domain"/>
    <property type="match status" value="1"/>
</dbReference>
<dbReference type="SUPFAM" id="SSF51430">
    <property type="entry name" value="NAD(P)-linked oxidoreductase"/>
    <property type="match status" value="1"/>
</dbReference>
<evidence type="ECO:0000313" key="4">
    <source>
        <dbReference type="Proteomes" id="UP001610446"/>
    </source>
</evidence>
<dbReference type="Proteomes" id="UP001610446">
    <property type="component" value="Unassembled WGS sequence"/>
</dbReference>
<sequence>MHSLNDLVSSGKVNCLGISDAPVWVVTKANHSAHDHGLRHFVVYQEMWNAAMRDFKRDMVFNSAGNPKFKWMEAPISIILR</sequence>
<name>A0ABR4KHL3_9EURO</name>
<keyword evidence="1" id="KW-0521">NADP</keyword>
<dbReference type="EMBL" id="JBFXLU010000030">
    <property type="protein sequence ID" value="KAL2851537.1"/>
    <property type="molecule type" value="Genomic_DNA"/>
</dbReference>
<dbReference type="InterPro" id="IPR036812">
    <property type="entry name" value="NAD(P)_OxRdtase_dom_sf"/>
</dbReference>
<keyword evidence="4" id="KW-1185">Reference proteome</keyword>
<evidence type="ECO:0000256" key="2">
    <source>
        <dbReference type="ARBA" id="ARBA00038157"/>
    </source>
</evidence>
<gene>
    <name evidence="3" type="ORF">BJY01DRAFT_117216</name>
</gene>
<evidence type="ECO:0000313" key="3">
    <source>
        <dbReference type="EMBL" id="KAL2851537.1"/>
    </source>
</evidence>
<dbReference type="PANTHER" id="PTHR43364:SF7">
    <property type="entry name" value="NADP-DEPENDENT OXIDOREDUCTASE DOMAIN-CONTAINING PROTEIN-RELATED"/>
    <property type="match status" value="1"/>
</dbReference>
<comment type="similarity">
    <text evidence="2">Belongs to the aldo/keto reductase family. Aldo/keto reductase 2 subfamily.</text>
</comment>
<comment type="caution">
    <text evidence="3">The sequence shown here is derived from an EMBL/GenBank/DDBJ whole genome shotgun (WGS) entry which is preliminary data.</text>
</comment>
<dbReference type="InterPro" id="IPR050523">
    <property type="entry name" value="AKR_Detox_Biosynth"/>
</dbReference>